<keyword evidence="2" id="KW-1185">Reference proteome</keyword>
<protein>
    <submittedName>
        <fullName evidence="1">Uncharacterized protein</fullName>
    </submittedName>
</protein>
<dbReference type="AlphaFoldDB" id="A0A1V2J8F5"/>
<comment type="caution">
    <text evidence="1">The sequence shown here is derived from an EMBL/GenBank/DDBJ whole genome shotgun (WGS) entry which is preliminary data.</text>
</comment>
<dbReference type="EMBL" id="MNPV01000008">
    <property type="protein sequence ID" value="ONH41692.1"/>
    <property type="molecule type" value="Genomic_DNA"/>
</dbReference>
<evidence type="ECO:0000313" key="2">
    <source>
        <dbReference type="Proteomes" id="UP000188559"/>
    </source>
</evidence>
<name>A0A1V2J8F5_PSEAZ</name>
<sequence>MSYRPRLSQDFCAKRQRQIGRRQQVHIDTQQILKFYLQPTQIKESGSRRSIDQQIQIAALLVGTQ</sequence>
<evidence type="ECO:0000313" key="1">
    <source>
        <dbReference type="EMBL" id="ONH41692.1"/>
    </source>
</evidence>
<organism evidence="1 2">
    <name type="scientific">Pseudomonas azotoformans</name>
    <dbReference type="NCBI Taxonomy" id="47878"/>
    <lineage>
        <taxon>Bacteria</taxon>
        <taxon>Pseudomonadati</taxon>
        <taxon>Pseudomonadota</taxon>
        <taxon>Gammaproteobacteria</taxon>
        <taxon>Pseudomonadales</taxon>
        <taxon>Pseudomonadaceae</taxon>
        <taxon>Pseudomonas</taxon>
    </lineage>
</organism>
<proteinExistence type="predicted"/>
<dbReference type="Proteomes" id="UP000188559">
    <property type="component" value="Unassembled WGS sequence"/>
</dbReference>
<gene>
    <name evidence="1" type="ORF">BLL37_26440</name>
</gene>
<reference evidence="1 2" key="1">
    <citation type="submission" date="2016-10" db="EMBL/GenBank/DDBJ databases">
        <title>Pseudomonas lactis sp. nov. and Pseudomonas paralactis sp. nov., isolated from bovine raw milk.</title>
        <authorList>
            <person name="Von Neubeck M."/>
            <person name="Huptas C."/>
            <person name="Glueck C."/>
            <person name="Krewinkel M."/>
            <person name="Stoeckel M."/>
            <person name="Stressler T."/>
            <person name="Fischer L."/>
            <person name="Hinrichs J."/>
            <person name="Scherer S."/>
            <person name="Wenning M."/>
        </authorList>
    </citation>
    <scope>NUCLEOTIDE SEQUENCE [LARGE SCALE GENOMIC DNA]</scope>
    <source>
        <strain evidence="1 2">DSM 18862</strain>
    </source>
</reference>
<accession>A0A1V2J8F5</accession>